<comment type="similarity">
    <text evidence="7">Belongs to the peptidase S26 family. IMP1 subfamily.</text>
</comment>
<evidence type="ECO:0000259" key="10">
    <source>
        <dbReference type="Pfam" id="PF10502"/>
    </source>
</evidence>
<comment type="subunit">
    <text evidence="2">Heterodimer of 2 subunits, IMMPL1 and IMMPL2.</text>
</comment>
<reference evidence="11" key="1">
    <citation type="journal article" date="2023" name="bioRxiv">
        <title>Scaffold-level genome assemblies of two parasitoid biocontrol wasps reveal the parthenogenesis mechanism and an associated novel virus.</title>
        <authorList>
            <person name="Inwood S."/>
            <person name="Skelly J."/>
            <person name="Guhlin J."/>
            <person name="Harrop T."/>
            <person name="Goldson S."/>
            <person name="Dearden P."/>
        </authorList>
    </citation>
    <scope>NUCLEOTIDE SEQUENCE</scope>
    <source>
        <strain evidence="11">Lincoln</strain>
        <tissue evidence="11">Whole body</tissue>
    </source>
</reference>
<dbReference type="AlphaFoldDB" id="A0AA39C8C7"/>
<dbReference type="GO" id="GO:0006627">
    <property type="term" value="P:protein processing involved in protein targeting to mitochondrion"/>
    <property type="evidence" value="ECO:0007669"/>
    <property type="project" value="TreeGrafter"/>
</dbReference>
<sequence>MIKKYVIKILSTLSTVIQYSCVTHCALEYVGDFVVCTGPSMEPTIFSNDILFTEHITPRLRTLKRGDIIIAKCPTNPQQHICKRIAAMEGDKVRYGFTTYIVPNGHVWLEGDNNTNSTDSRIYGPVPQGLLKSRVIFKVWPFNEISLLTTTNKYINQD</sequence>
<organism evidence="11 12">
    <name type="scientific">Microctonus hyperodae</name>
    <name type="common">Parasitoid wasp</name>
    <dbReference type="NCBI Taxonomy" id="165561"/>
    <lineage>
        <taxon>Eukaryota</taxon>
        <taxon>Metazoa</taxon>
        <taxon>Ecdysozoa</taxon>
        <taxon>Arthropoda</taxon>
        <taxon>Hexapoda</taxon>
        <taxon>Insecta</taxon>
        <taxon>Pterygota</taxon>
        <taxon>Neoptera</taxon>
        <taxon>Endopterygota</taxon>
        <taxon>Hymenoptera</taxon>
        <taxon>Apocrita</taxon>
        <taxon>Ichneumonoidea</taxon>
        <taxon>Braconidae</taxon>
        <taxon>Euphorinae</taxon>
        <taxon>Microctonus</taxon>
    </lineage>
</organism>
<evidence type="ECO:0000256" key="7">
    <source>
        <dbReference type="ARBA" id="ARBA00038445"/>
    </source>
</evidence>
<dbReference type="PRINTS" id="PR00727">
    <property type="entry name" value="LEADERPTASE"/>
</dbReference>
<feature type="active site" evidence="8">
    <location>
        <position position="83"/>
    </location>
</feature>
<dbReference type="PANTHER" id="PTHR12383:SF16">
    <property type="entry name" value="MITOCHONDRIAL INNER MEMBRANE PROTEASE SUBUNIT 1"/>
    <property type="match status" value="1"/>
</dbReference>
<reference evidence="11" key="2">
    <citation type="submission" date="2023-03" db="EMBL/GenBank/DDBJ databases">
        <authorList>
            <person name="Inwood S.N."/>
            <person name="Skelly J.G."/>
            <person name="Guhlin J."/>
            <person name="Harrop T.W.R."/>
            <person name="Goldson S.G."/>
            <person name="Dearden P.K."/>
        </authorList>
    </citation>
    <scope>NUCLEOTIDE SEQUENCE</scope>
    <source>
        <strain evidence="11">Lincoln</strain>
        <tissue evidence="11">Whole body</tissue>
    </source>
</reference>
<accession>A0AA39C8C7</accession>
<proteinExistence type="inferred from homology"/>
<dbReference type="EMBL" id="JAQQBR010001836">
    <property type="protein sequence ID" value="KAK0159791.1"/>
    <property type="molecule type" value="Genomic_DNA"/>
</dbReference>
<comment type="caution">
    <text evidence="11">The sequence shown here is derived from an EMBL/GenBank/DDBJ whole genome shotgun (WGS) entry which is preliminary data.</text>
</comment>
<keyword evidence="3 9" id="KW-0999">Mitochondrion inner membrane</keyword>
<keyword evidence="6" id="KW-0472">Membrane</keyword>
<evidence type="ECO:0000256" key="6">
    <source>
        <dbReference type="ARBA" id="ARBA00023136"/>
    </source>
</evidence>
<comment type="subcellular location">
    <subcellularLocation>
        <location evidence="1 9">Mitochondrion inner membrane</location>
    </subcellularLocation>
</comment>
<keyword evidence="12" id="KW-1185">Reference proteome</keyword>
<name>A0AA39C8C7_MICHY</name>
<evidence type="ECO:0000313" key="11">
    <source>
        <dbReference type="EMBL" id="KAK0159791.1"/>
    </source>
</evidence>
<dbReference type="Gene3D" id="2.10.109.10">
    <property type="entry name" value="Umud Fragment, subunit A"/>
    <property type="match status" value="1"/>
</dbReference>
<dbReference type="NCBIfam" id="TIGR02227">
    <property type="entry name" value="sigpep_I_bact"/>
    <property type="match status" value="1"/>
</dbReference>
<feature type="active site" evidence="8">
    <location>
        <position position="40"/>
    </location>
</feature>
<dbReference type="InterPro" id="IPR019533">
    <property type="entry name" value="Peptidase_S26"/>
</dbReference>
<dbReference type="GO" id="GO:0006465">
    <property type="term" value="P:signal peptide processing"/>
    <property type="evidence" value="ECO:0007669"/>
    <property type="project" value="InterPro"/>
</dbReference>
<evidence type="ECO:0000256" key="1">
    <source>
        <dbReference type="ARBA" id="ARBA00004273"/>
    </source>
</evidence>
<dbReference type="PANTHER" id="PTHR12383">
    <property type="entry name" value="PROTEASE FAMILY S26 MITOCHONDRIAL INNER MEMBRANE PROTEASE-RELATED"/>
    <property type="match status" value="1"/>
</dbReference>
<evidence type="ECO:0000256" key="9">
    <source>
        <dbReference type="RuleBase" id="RU362041"/>
    </source>
</evidence>
<keyword evidence="4 9" id="KW-0378">Hydrolase</keyword>
<evidence type="ECO:0000256" key="8">
    <source>
        <dbReference type="PIRSR" id="PIRSR600223-1"/>
    </source>
</evidence>
<dbReference type="SUPFAM" id="SSF51306">
    <property type="entry name" value="LexA/Signal peptidase"/>
    <property type="match status" value="1"/>
</dbReference>
<evidence type="ECO:0000313" key="12">
    <source>
        <dbReference type="Proteomes" id="UP001168972"/>
    </source>
</evidence>
<dbReference type="GO" id="GO:0042720">
    <property type="term" value="C:mitochondrial inner membrane peptidase complex"/>
    <property type="evidence" value="ECO:0007669"/>
    <property type="project" value="TreeGrafter"/>
</dbReference>
<dbReference type="Proteomes" id="UP001168972">
    <property type="component" value="Unassembled WGS sequence"/>
</dbReference>
<keyword evidence="9" id="KW-0645">Protease</keyword>
<evidence type="ECO:0000256" key="4">
    <source>
        <dbReference type="ARBA" id="ARBA00022801"/>
    </source>
</evidence>
<dbReference type="CDD" id="cd06530">
    <property type="entry name" value="S26_SPase_I"/>
    <property type="match status" value="1"/>
</dbReference>
<dbReference type="InterPro" id="IPR036286">
    <property type="entry name" value="LexA/Signal_pep-like_sf"/>
</dbReference>
<evidence type="ECO:0000256" key="5">
    <source>
        <dbReference type="ARBA" id="ARBA00023128"/>
    </source>
</evidence>
<dbReference type="FunFam" id="2.10.109.10:FF:000019">
    <property type="entry name" value="Mitochondrial inner membrane protease subunit"/>
    <property type="match status" value="1"/>
</dbReference>
<evidence type="ECO:0000256" key="2">
    <source>
        <dbReference type="ARBA" id="ARBA00011805"/>
    </source>
</evidence>
<protein>
    <recommendedName>
        <fullName evidence="9">Mitochondrial inner membrane protease subunit</fullName>
        <ecNumber evidence="9">3.4.21.-</ecNumber>
    </recommendedName>
</protein>
<dbReference type="InterPro" id="IPR052064">
    <property type="entry name" value="Mito_IMP1_subunit"/>
</dbReference>
<feature type="domain" description="Peptidase S26" evidence="10">
    <location>
        <begin position="12"/>
        <end position="95"/>
    </location>
</feature>
<keyword evidence="5 9" id="KW-0496">Mitochondrion</keyword>
<dbReference type="GO" id="GO:0004252">
    <property type="term" value="F:serine-type endopeptidase activity"/>
    <property type="evidence" value="ECO:0007669"/>
    <property type="project" value="InterPro"/>
</dbReference>
<evidence type="ECO:0000256" key="3">
    <source>
        <dbReference type="ARBA" id="ARBA00022792"/>
    </source>
</evidence>
<feature type="domain" description="Peptidase S26" evidence="10">
    <location>
        <begin position="102"/>
        <end position="140"/>
    </location>
</feature>
<dbReference type="EC" id="3.4.21.-" evidence="9"/>
<dbReference type="InterPro" id="IPR000223">
    <property type="entry name" value="Pept_S26A_signal_pept_1"/>
</dbReference>
<dbReference type="Pfam" id="PF10502">
    <property type="entry name" value="Peptidase_S26"/>
    <property type="match status" value="2"/>
</dbReference>
<gene>
    <name evidence="11" type="ORF">PV327_010866</name>
</gene>